<keyword evidence="1" id="KW-0472">Membrane</keyword>
<sequence>MNGWGMWIFGFVVIVALNVIANMMAQKLHPTLSNDSVGRRVSYRVVFAFSIFVLLGICVLMLFALESAGYRL</sequence>
<evidence type="ECO:0008006" key="4">
    <source>
        <dbReference type="Google" id="ProtNLM"/>
    </source>
</evidence>
<dbReference type="AlphaFoldDB" id="A0A380WG29"/>
<name>A0A380WG29_AMIAI</name>
<evidence type="ECO:0000256" key="1">
    <source>
        <dbReference type="SAM" id="Phobius"/>
    </source>
</evidence>
<feature type="transmembrane region" description="Helical" evidence="1">
    <location>
        <begin position="45"/>
        <end position="65"/>
    </location>
</feature>
<dbReference type="Proteomes" id="UP000254701">
    <property type="component" value="Unassembled WGS sequence"/>
</dbReference>
<keyword evidence="1" id="KW-0812">Transmembrane</keyword>
<evidence type="ECO:0000313" key="3">
    <source>
        <dbReference type="Proteomes" id="UP000254701"/>
    </source>
</evidence>
<proteinExistence type="predicted"/>
<dbReference type="EMBL" id="UFSM01000001">
    <property type="protein sequence ID" value="SUU87302.1"/>
    <property type="molecule type" value="Genomic_DNA"/>
</dbReference>
<evidence type="ECO:0000313" key="2">
    <source>
        <dbReference type="EMBL" id="SUU87302.1"/>
    </source>
</evidence>
<gene>
    <name evidence="2" type="ORF">NCTC10684_00494</name>
</gene>
<protein>
    <recommendedName>
        <fullName evidence="4">Transmembrane protein</fullName>
    </recommendedName>
</protein>
<reference evidence="2 3" key="1">
    <citation type="submission" date="2018-06" db="EMBL/GenBank/DDBJ databases">
        <authorList>
            <consortium name="Pathogen Informatics"/>
            <person name="Doyle S."/>
        </authorList>
    </citation>
    <scope>NUCLEOTIDE SEQUENCE [LARGE SCALE GENOMIC DNA]</scope>
    <source>
        <strain evidence="2 3">NCTC10684</strain>
    </source>
</reference>
<feature type="transmembrane region" description="Helical" evidence="1">
    <location>
        <begin position="6"/>
        <end position="25"/>
    </location>
</feature>
<accession>A0A380WG29</accession>
<organism evidence="2 3">
    <name type="scientific">Aminobacter aminovorans</name>
    <name type="common">Chelatobacter heintzii</name>
    <dbReference type="NCBI Taxonomy" id="83263"/>
    <lineage>
        <taxon>Bacteria</taxon>
        <taxon>Pseudomonadati</taxon>
        <taxon>Pseudomonadota</taxon>
        <taxon>Alphaproteobacteria</taxon>
        <taxon>Hyphomicrobiales</taxon>
        <taxon>Phyllobacteriaceae</taxon>
        <taxon>Aminobacter</taxon>
    </lineage>
</organism>
<keyword evidence="1" id="KW-1133">Transmembrane helix</keyword>